<comment type="caution">
    <text evidence="1">The sequence shown here is derived from an EMBL/GenBank/DDBJ whole genome shotgun (WGS) entry which is preliminary data.</text>
</comment>
<evidence type="ECO:0000313" key="1">
    <source>
        <dbReference type="EMBL" id="KAF9531257.1"/>
    </source>
</evidence>
<name>A0A9P6JRV5_9AGAR</name>
<dbReference type="Proteomes" id="UP000807306">
    <property type="component" value="Unassembled WGS sequence"/>
</dbReference>
<sequence>MASKHKGLKAKNGPLKSVADELAMMRCVRDGAFHHFRFSLLGNLSELVSCAKKLHVGDSTRDPVQPRGHADKLSNAAISMYNNSHIMAGPNLQDYTQASHIKRAQSAGTKPTRKQIRSMVCGSKRWQRVESIAKVRLSVRKNEAKKGVVLDCRVFPKITSIVLSSTTDPRGGATGGYFEWINPTHRELTTFLRHCSGEVLQSKLRFWI</sequence>
<dbReference type="AlphaFoldDB" id="A0A9P6JRV5"/>
<protein>
    <submittedName>
        <fullName evidence="1">Uncharacterized protein</fullName>
    </submittedName>
</protein>
<accession>A0A9P6JRV5</accession>
<evidence type="ECO:0000313" key="2">
    <source>
        <dbReference type="Proteomes" id="UP000807306"/>
    </source>
</evidence>
<proteinExistence type="predicted"/>
<keyword evidence="2" id="KW-1185">Reference proteome</keyword>
<gene>
    <name evidence="1" type="ORF">CPB83DRAFT_131192</name>
</gene>
<reference evidence="1" key="1">
    <citation type="submission" date="2020-11" db="EMBL/GenBank/DDBJ databases">
        <authorList>
            <consortium name="DOE Joint Genome Institute"/>
            <person name="Ahrendt S."/>
            <person name="Riley R."/>
            <person name="Andreopoulos W."/>
            <person name="Labutti K."/>
            <person name="Pangilinan J."/>
            <person name="Ruiz-Duenas F.J."/>
            <person name="Barrasa J.M."/>
            <person name="Sanchez-Garcia M."/>
            <person name="Camarero S."/>
            <person name="Miyauchi S."/>
            <person name="Serrano A."/>
            <person name="Linde D."/>
            <person name="Babiker R."/>
            <person name="Drula E."/>
            <person name="Ayuso-Fernandez I."/>
            <person name="Pacheco R."/>
            <person name="Padilla G."/>
            <person name="Ferreira P."/>
            <person name="Barriuso J."/>
            <person name="Kellner H."/>
            <person name="Castanera R."/>
            <person name="Alfaro M."/>
            <person name="Ramirez L."/>
            <person name="Pisabarro A.G."/>
            <person name="Kuo A."/>
            <person name="Tritt A."/>
            <person name="Lipzen A."/>
            <person name="He G."/>
            <person name="Yan M."/>
            <person name="Ng V."/>
            <person name="Cullen D."/>
            <person name="Martin F."/>
            <person name="Rosso M.-N."/>
            <person name="Henrissat B."/>
            <person name="Hibbett D."/>
            <person name="Martinez A.T."/>
            <person name="Grigoriev I.V."/>
        </authorList>
    </citation>
    <scope>NUCLEOTIDE SEQUENCE</scope>
    <source>
        <strain evidence="1">CBS 506.95</strain>
    </source>
</reference>
<organism evidence="1 2">
    <name type="scientific">Crepidotus variabilis</name>
    <dbReference type="NCBI Taxonomy" id="179855"/>
    <lineage>
        <taxon>Eukaryota</taxon>
        <taxon>Fungi</taxon>
        <taxon>Dikarya</taxon>
        <taxon>Basidiomycota</taxon>
        <taxon>Agaricomycotina</taxon>
        <taxon>Agaricomycetes</taxon>
        <taxon>Agaricomycetidae</taxon>
        <taxon>Agaricales</taxon>
        <taxon>Agaricineae</taxon>
        <taxon>Crepidotaceae</taxon>
        <taxon>Crepidotus</taxon>
    </lineage>
</organism>
<dbReference type="EMBL" id="MU157836">
    <property type="protein sequence ID" value="KAF9531257.1"/>
    <property type="molecule type" value="Genomic_DNA"/>
</dbReference>